<evidence type="ECO:0000256" key="5">
    <source>
        <dbReference type="ARBA" id="ARBA00022984"/>
    </source>
</evidence>
<evidence type="ECO:0000313" key="12">
    <source>
        <dbReference type="Proteomes" id="UP000316093"/>
    </source>
</evidence>
<accession>A0A4Y5Z5B7</accession>
<feature type="compositionally biased region" description="Low complexity" evidence="8">
    <location>
        <begin position="44"/>
        <end position="54"/>
    </location>
</feature>
<organism evidence="11 12">
    <name type="scientific">Luteibacter pinisoli</name>
    <dbReference type="NCBI Taxonomy" id="2589080"/>
    <lineage>
        <taxon>Bacteria</taxon>
        <taxon>Pseudomonadati</taxon>
        <taxon>Pseudomonadota</taxon>
        <taxon>Gammaproteobacteria</taxon>
        <taxon>Lysobacterales</taxon>
        <taxon>Rhodanobacteraceae</taxon>
        <taxon>Luteibacter</taxon>
    </lineage>
</organism>
<reference evidence="11 12" key="1">
    <citation type="submission" date="2019-06" db="EMBL/GenBank/DDBJ databases">
        <title>A complete genome sequence for Luteibacter pinisoli MAH-14.</title>
        <authorList>
            <person name="Baltrus D.A."/>
        </authorList>
    </citation>
    <scope>NUCLEOTIDE SEQUENCE [LARGE SCALE GENOMIC DNA]</scope>
    <source>
        <strain evidence="11 12">MAH-14</strain>
    </source>
</reference>
<dbReference type="RefSeq" id="WP_139982494.1">
    <property type="nucleotide sequence ID" value="NZ_CP041046.1"/>
</dbReference>
<dbReference type="CDD" id="cd16913">
    <property type="entry name" value="YkuD_like"/>
    <property type="match status" value="1"/>
</dbReference>
<dbReference type="InterPro" id="IPR002477">
    <property type="entry name" value="Peptidoglycan-bd-like"/>
</dbReference>
<dbReference type="Pfam" id="PF03734">
    <property type="entry name" value="YkuD"/>
    <property type="match status" value="1"/>
</dbReference>
<keyword evidence="9" id="KW-0732">Signal</keyword>
<protein>
    <submittedName>
        <fullName evidence="11">Murein L,D-transpeptidase</fullName>
    </submittedName>
</protein>
<feature type="chain" id="PRO_5021403362" evidence="9">
    <location>
        <begin position="27"/>
        <end position="576"/>
    </location>
</feature>
<dbReference type="PROSITE" id="PS52029">
    <property type="entry name" value="LD_TPASE"/>
    <property type="match status" value="1"/>
</dbReference>
<evidence type="ECO:0000256" key="3">
    <source>
        <dbReference type="ARBA" id="ARBA00022679"/>
    </source>
</evidence>
<dbReference type="GO" id="GO:0004180">
    <property type="term" value="F:carboxypeptidase activity"/>
    <property type="evidence" value="ECO:0007669"/>
    <property type="project" value="UniProtKB-ARBA"/>
</dbReference>
<keyword evidence="5 7" id="KW-0573">Peptidoglycan synthesis</keyword>
<feature type="domain" description="L,D-TPase catalytic" evidence="10">
    <location>
        <begin position="345"/>
        <end position="530"/>
    </location>
</feature>
<dbReference type="KEGG" id="lpy:FIV34_10555"/>
<evidence type="ECO:0000256" key="1">
    <source>
        <dbReference type="ARBA" id="ARBA00004752"/>
    </source>
</evidence>
<evidence type="ECO:0000256" key="7">
    <source>
        <dbReference type="PROSITE-ProRule" id="PRU01373"/>
    </source>
</evidence>
<evidence type="ECO:0000256" key="9">
    <source>
        <dbReference type="SAM" id="SignalP"/>
    </source>
</evidence>
<keyword evidence="12" id="KW-1185">Reference proteome</keyword>
<evidence type="ECO:0000256" key="2">
    <source>
        <dbReference type="ARBA" id="ARBA00005992"/>
    </source>
</evidence>
<feature type="active site" description="Nucleophile" evidence="7">
    <location>
        <position position="492"/>
    </location>
</feature>
<dbReference type="InterPro" id="IPR045380">
    <property type="entry name" value="LD_TPept_scaffold_dom"/>
</dbReference>
<dbReference type="Proteomes" id="UP000316093">
    <property type="component" value="Chromosome"/>
</dbReference>
<dbReference type="UniPathway" id="UPA00219"/>
<dbReference type="PANTHER" id="PTHR41533">
    <property type="entry name" value="L,D-TRANSPEPTIDASE HI_1667-RELATED"/>
    <property type="match status" value="1"/>
</dbReference>
<sequence length="576" mass="62698">MTMEKRLHGLLAVIVLFSALPLCGKAQTPSAAVSAASPPPILAPAPGSSAGGVVPQPPPPDDPAAQAVYGRIMALAPLQGGPISRQQAAIGQALSDFYTQRHYAPAWSDSHNVDQLFAGLASLDGDGLLPQDYGLDALRRIWEAPGYKDAGAAEHADFDLMATRAYITALVQLARGKVDPTRLDPVWNIDPLAIDPQQGLAMLETSIDERSVDQAFAMARPQHPLYAKLRDGLVQLRATAANGDWPTVPEGDSLKPGMKDPRVSALRARLVAGGYLDTTLAHGQHYDNPVTDAVKRFQADNNLDVDGAVGADTLAALNVPVAQRIGQVRANLERARWLLHALPTTFVVVDVAGFKVTFYRDGNPVWKSRVQVGKPYRSTPIFRSDITYITFNPTWTVPPTILKNDMLPKVRANPAYLANNRIRVLDSAGNTLSPAKVNWSNPRGITLRQDAGPGNSLGQVVIRFPNTFSVYLHDTPHQELFSKAKRDTSSGCIRVEHPLDLVQLLFNDEEKWNRDAIDQRIAAGKTQNVTLPTSVPILLAYWTVDVDDDGRLAYKNDIYGRDGPLLSALDKPQRFP</sequence>
<dbReference type="InterPro" id="IPR005490">
    <property type="entry name" value="LD_TPept_cat_dom"/>
</dbReference>
<dbReference type="InterPro" id="IPR052905">
    <property type="entry name" value="LD-transpeptidase_YkuD-like"/>
</dbReference>
<evidence type="ECO:0000256" key="6">
    <source>
        <dbReference type="ARBA" id="ARBA00023316"/>
    </source>
</evidence>
<dbReference type="SUPFAM" id="SSF47090">
    <property type="entry name" value="PGBD-like"/>
    <property type="match status" value="1"/>
</dbReference>
<keyword evidence="3" id="KW-0808">Transferase</keyword>
<evidence type="ECO:0000256" key="4">
    <source>
        <dbReference type="ARBA" id="ARBA00022960"/>
    </source>
</evidence>
<feature type="signal peptide" evidence="9">
    <location>
        <begin position="1"/>
        <end position="26"/>
    </location>
</feature>
<dbReference type="InterPro" id="IPR036365">
    <property type="entry name" value="PGBD-like_sf"/>
</dbReference>
<dbReference type="GO" id="GO:0008360">
    <property type="term" value="P:regulation of cell shape"/>
    <property type="evidence" value="ECO:0007669"/>
    <property type="project" value="UniProtKB-UniRule"/>
</dbReference>
<keyword evidence="6 7" id="KW-0961">Cell wall biogenesis/degradation</keyword>
<feature type="region of interest" description="Disordered" evidence="8">
    <location>
        <begin position="44"/>
        <end position="63"/>
    </location>
</feature>
<dbReference type="GO" id="GO:0016740">
    <property type="term" value="F:transferase activity"/>
    <property type="evidence" value="ECO:0007669"/>
    <property type="project" value="UniProtKB-KW"/>
</dbReference>
<evidence type="ECO:0000313" key="11">
    <source>
        <dbReference type="EMBL" id="QDE39613.1"/>
    </source>
</evidence>
<feature type="active site" description="Proton donor/acceptor" evidence="7">
    <location>
        <position position="473"/>
    </location>
</feature>
<comment type="pathway">
    <text evidence="1 7">Cell wall biogenesis; peptidoglycan biosynthesis.</text>
</comment>
<dbReference type="GO" id="GO:0071555">
    <property type="term" value="P:cell wall organization"/>
    <property type="evidence" value="ECO:0007669"/>
    <property type="project" value="UniProtKB-UniRule"/>
</dbReference>
<name>A0A4Y5Z5B7_9GAMM</name>
<dbReference type="InterPro" id="IPR038063">
    <property type="entry name" value="Transpep_catalytic_dom"/>
</dbReference>
<comment type="similarity">
    <text evidence="2">Belongs to the YkuD family.</text>
</comment>
<proteinExistence type="inferred from homology"/>
<dbReference type="InterPro" id="IPR036366">
    <property type="entry name" value="PGBDSf"/>
</dbReference>
<keyword evidence="4 7" id="KW-0133">Cell shape</keyword>
<dbReference type="GO" id="GO:0009252">
    <property type="term" value="P:peptidoglycan biosynthetic process"/>
    <property type="evidence" value="ECO:0007669"/>
    <property type="project" value="UniProtKB-UniPathway"/>
</dbReference>
<gene>
    <name evidence="11" type="ORF">FIV34_10555</name>
</gene>
<dbReference type="PANTHER" id="PTHR41533:SF2">
    <property type="entry name" value="BLR7131 PROTEIN"/>
    <property type="match status" value="1"/>
</dbReference>
<dbReference type="EMBL" id="CP041046">
    <property type="protein sequence ID" value="QDE39613.1"/>
    <property type="molecule type" value="Genomic_DNA"/>
</dbReference>
<dbReference type="OrthoDB" id="9778545at2"/>
<dbReference type="AlphaFoldDB" id="A0A4Y5Z5B7"/>
<dbReference type="Gene3D" id="1.10.101.10">
    <property type="entry name" value="PGBD-like superfamily/PGBD"/>
    <property type="match status" value="1"/>
</dbReference>
<dbReference type="Pfam" id="PF20142">
    <property type="entry name" value="Scaffold"/>
    <property type="match status" value="1"/>
</dbReference>
<evidence type="ECO:0000259" key="10">
    <source>
        <dbReference type="PROSITE" id="PS52029"/>
    </source>
</evidence>
<dbReference type="Gene3D" id="2.40.440.10">
    <property type="entry name" value="L,D-transpeptidase catalytic domain-like"/>
    <property type="match status" value="1"/>
</dbReference>
<dbReference type="Pfam" id="PF01471">
    <property type="entry name" value="PG_binding_1"/>
    <property type="match status" value="1"/>
</dbReference>
<dbReference type="SUPFAM" id="SSF141523">
    <property type="entry name" value="L,D-transpeptidase catalytic domain-like"/>
    <property type="match status" value="1"/>
</dbReference>
<evidence type="ECO:0000256" key="8">
    <source>
        <dbReference type="SAM" id="MobiDB-lite"/>
    </source>
</evidence>